<feature type="compositionally biased region" description="Low complexity" evidence="3">
    <location>
        <begin position="204"/>
        <end position="223"/>
    </location>
</feature>
<feature type="signal peptide" evidence="4">
    <location>
        <begin position="1"/>
        <end position="19"/>
    </location>
</feature>
<evidence type="ECO:0000256" key="3">
    <source>
        <dbReference type="SAM" id="MobiDB-lite"/>
    </source>
</evidence>
<dbReference type="SMART" id="SM00935">
    <property type="entry name" value="OmpH"/>
    <property type="match status" value="1"/>
</dbReference>
<organism evidence="5 6">
    <name type="scientific">Pelagerythrobacter marensis</name>
    <dbReference type="NCBI Taxonomy" id="543877"/>
    <lineage>
        <taxon>Bacteria</taxon>
        <taxon>Pseudomonadati</taxon>
        <taxon>Pseudomonadota</taxon>
        <taxon>Alphaproteobacteria</taxon>
        <taxon>Sphingomonadales</taxon>
        <taxon>Erythrobacteraceae</taxon>
        <taxon>Pelagerythrobacter</taxon>
    </lineage>
</organism>
<reference evidence="5 6" key="1">
    <citation type="submission" date="2024-02" db="EMBL/GenBank/DDBJ databases">
        <title>The whole genome sequence of five bacterial samples isolated from Abu Dhabi Sabkha-shore region.</title>
        <authorList>
            <person name="Sudalaimuthuasari N."/>
            <person name="Sarfraz B."/>
            <person name="Tuyisabe J.D."/>
            <person name="Mugisha Ntwali L.D.M."/>
            <person name="Ali A.I.A.A."/>
            <person name="Almansoori S.Z.A."/>
            <person name="Alajami H.S.A."/>
            <person name="Almeqbaali A.A.S."/>
            <person name="Kundu B."/>
            <person name="Saeed E.E."/>
            <person name="Sukumarinath V."/>
            <person name="Mishra A.K."/>
            <person name="Hazzouri K.M."/>
            <person name="Almaskari R."/>
            <person name="Sharma A.K."/>
            <person name="Amiri K.M.A."/>
        </authorList>
    </citation>
    <scope>NUCLEOTIDE SEQUENCE [LARGE SCALE GENOMIC DNA]</scope>
    <source>
        <strain evidence="6">kcgeb_sd</strain>
    </source>
</reference>
<protein>
    <submittedName>
        <fullName evidence="5">OmpH family outer membrane protein</fullName>
    </submittedName>
</protein>
<proteinExistence type="inferred from homology"/>
<keyword evidence="6" id="KW-1185">Reference proteome</keyword>
<dbReference type="InterPro" id="IPR005632">
    <property type="entry name" value="Chaperone_Skp"/>
</dbReference>
<evidence type="ECO:0000313" key="5">
    <source>
        <dbReference type="EMBL" id="WWA46850.1"/>
    </source>
</evidence>
<evidence type="ECO:0000256" key="2">
    <source>
        <dbReference type="ARBA" id="ARBA00022729"/>
    </source>
</evidence>
<keyword evidence="2 4" id="KW-0732">Signal</keyword>
<name>A0ABZ2D1D6_9SPHN</name>
<dbReference type="RefSeq" id="WP_338445744.1">
    <property type="nucleotide sequence ID" value="NZ_CP144918.1"/>
</dbReference>
<dbReference type="PANTHER" id="PTHR35089:SF1">
    <property type="entry name" value="CHAPERONE PROTEIN SKP"/>
    <property type="match status" value="1"/>
</dbReference>
<evidence type="ECO:0000313" key="6">
    <source>
        <dbReference type="Proteomes" id="UP001335183"/>
    </source>
</evidence>
<feature type="chain" id="PRO_5046331564" evidence="4">
    <location>
        <begin position="20"/>
        <end position="223"/>
    </location>
</feature>
<comment type="similarity">
    <text evidence="1">Belongs to the Skp family.</text>
</comment>
<gene>
    <name evidence="5" type="ORF">V5F89_11335</name>
</gene>
<dbReference type="Pfam" id="PF03938">
    <property type="entry name" value="OmpH"/>
    <property type="match status" value="1"/>
</dbReference>
<dbReference type="Proteomes" id="UP001335183">
    <property type="component" value="Chromosome"/>
</dbReference>
<accession>A0ABZ2D1D6</accession>
<feature type="region of interest" description="Disordered" evidence="3">
    <location>
        <begin position="201"/>
        <end position="223"/>
    </location>
</feature>
<sequence>MKNFLKPVVAAGLMLTASAAPMLAVPAVAQDARGVGVVSLPAVIANSNAYRTAEQQRQTTYQAQISQAEARRQQIEAQLTPLIQQFNTARQAANPDQQALQQQMAQIQQIEQAGQRELQTILAPVSLSRAYVTEQIEDRLDEAVQAAAAKRNVSLILDATSGQVVYAGAQHNLTQDVLTELNTLVPSVQITPPEGWVPREVREQQQAAAQAQQATQQQQPSGR</sequence>
<dbReference type="Gene3D" id="3.30.910.20">
    <property type="entry name" value="Skp domain"/>
    <property type="match status" value="1"/>
</dbReference>
<evidence type="ECO:0000256" key="4">
    <source>
        <dbReference type="SAM" id="SignalP"/>
    </source>
</evidence>
<dbReference type="PANTHER" id="PTHR35089">
    <property type="entry name" value="CHAPERONE PROTEIN SKP"/>
    <property type="match status" value="1"/>
</dbReference>
<dbReference type="InterPro" id="IPR024930">
    <property type="entry name" value="Skp_dom_sf"/>
</dbReference>
<dbReference type="SUPFAM" id="SSF111384">
    <property type="entry name" value="OmpH-like"/>
    <property type="match status" value="1"/>
</dbReference>
<dbReference type="EMBL" id="CP144918">
    <property type="protein sequence ID" value="WWA46850.1"/>
    <property type="molecule type" value="Genomic_DNA"/>
</dbReference>
<evidence type="ECO:0000256" key="1">
    <source>
        <dbReference type="ARBA" id="ARBA00009091"/>
    </source>
</evidence>